<evidence type="ECO:0000256" key="5">
    <source>
        <dbReference type="PROSITE-ProRule" id="PRU10141"/>
    </source>
</evidence>
<gene>
    <name evidence="8" type="ORF">SSX86_006511</name>
</gene>
<dbReference type="PANTHER" id="PTHR48011">
    <property type="entry name" value="CCR4-NOT TRANSCRIPTIONAL COMPLEX SUBUNIT CAF120-RELATED"/>
    <property type="match status" value="1"/>
</dbReference>
<keyword evidence="2 5" id="KW-0547">Nucleotide-binding</keyword>
<feature type="binding site" evidence="5">
    <location>
        <position position="46"/>
    </location>
    <ligand>
        <name>ATP</name>
        <dbReference type="ChEBI" id="CHEBI:30616"/>
    </ligand>
</feature>
<comment type="caution">
    <text evidence="8">The sequence shown here is derived from an EMBL/GenBank/DDBJ whole genome shotgun (WGS) entry which is preliminary data.</text>
</comment>
<dbReference type="GO" id="GO:0005524">
    <property type="term" value="F:ATP binding"/>
    <property type="evidence" value="ECO:0007669"/>
    <property type="project" value="UniProtKB-UniRule"/>
</dbReference>
<keyword evidence="1" id="KW-0808">Transferase</keyword>
<dbReference type="PROSITE" id="PS00107">
    <property type="entry name" value="PROTEIN_KINASE_ATP"/>
    <property type="match status" value="1"/>
</dbReference>
<organism evidence="8 9">
    <name type="scientific">Deinandra increscens subsp. villosa</name>
    <dbReference type="NCBI Taxonomy" id="3103831"/>
    <lineage>
        <taxon>Eukaryota</taxon>
        <taxon>Viridiplantae</taxon>
        <taxon>Streptophyta</taxon>
        <taxon>Embryophyta</taxon>
        <taxon>Tracheophyta</taxon>
        <taxon>Spermatophyta</taxon>
        <taxon>Magnoliopsida</taxon>
        <taxon>eudicotyledons</taxon>
        <taxon>Gunneridae</taxon>
        <taxon>Pentapetalae</taxon>
        <taxon>asterids</taxon>
        <taxon>campanulids</taxon>
        <taxon>Asterales</taxon>
        <taxon>Asteraceae</taxon>
        <taxon>Asteroideae</taxon>
        <taxon>Heliantheae alliance</taxon>
        <taxon>Madieae</taxon>
        <taxon>Madiinae</taxon>
        <taxon>Deinandra</taxon>
    </lineage>
</organism>
<dbReference type="GO" id="GO:0007165">
    <property type="term" value="P:signal transduction"/>
    <property type="evidence" value="ECO:0007669"/>
    <property type="project" value="TreeGrafter"/>
</dbReference>
<dbReference type="AlphaFoldDB" id="A0AAP0H6V5"/>
<dbReference type="PROSITE" id="PS50011">
    <property type="entry name" value="PROTEIN_KINASE_DOM"/>
    <property type="match status" value="1"/>
</dbReference>
<protein>
    <recommendedName>
        <fullName evidence="7">Protein kinase domain-containing protein</fullName>
    </recommendedName>
</protein>
<dbReference type="EMBL" id="JBCNJP010000008">
    <property type="protein sequence ID" value="KAK9073917.1"/>
    <property type="molecule type" value="Genomic_DNA"/>
</dbReference>
<evidence type="ECO:0000256" key="2">
    <source>
        <dbReference type="ARBA" id="ARBA00022741"/>
    </source>
</evidence>
<sequence>MSGNGESSSPSFLPGEWDRGKMIGSGSFGVVHLAINKSNGSLFVVKSSDSHEGNQSIENEAKILEAIDSPHIVQCLGKHISFGENGHLKINLFIEYMAAGSLGDLMEKLGGKLGEQVIRVYTREILKGLKYLHDMGIVHGDIKSQNVLLGSRGNIKLADFGCATQPKPNKGPHGQRFLCGTPLWMAPEVLRNEGLDFSADIWSLGCTVIEMATNKSPWGELGVSNQMAAILKIASSNKRPTLPRDFSDDGIDFLRKCLVRTPEKRSTVGELLTHPFIKGGTNGKNTRHKRFYEHIYSPLSVLDIGLDDDGSDSEESDGSGKMKVASRIPFSLRRYEKRGSSQKQCTENDEMVLAQENWVTVRS</sequence>
<keyword evidence="9" id="KW-1185">Reference proteome</keyword>
<dbReference type="PANTHER" id="PTHR48011:SF5">
    <property type="entry name" value="PROTEIN KINASE DOMAIN-CONTAINING PROTEIN"/>
    <property type="match status" value="1"/>
</dbReference>
<dbReference type="InterPro" id="IPR008271">
    <property type="entry name" value="Ser/Thr_kinase_AS"/>
</dbReference>
<dbReference type="Pfam" id="PF00069">
    <property type="entry name" value="Pkinase"/>
    <property type="match status" value="1"/>
</dbReference>
<reference evidence="8 9" key="1">
    <citation type="submission" date="2024-04" db="EMBL/GenBank/DDBJ databases">
        <title>The reference genome of an endangered Asteraceae, Deinandra increscens subsp. villosa, native to the Central Coast of California.</title>
        <authorList>
            <person name="Guilliams M."/>
            <person name="Hasenstab-Lehman K."/>
            <person name="Meyer R."/>
            <person name="Mcevoy S."/>
        </authorList>
    </citation>
    <scope>NUCLEOTIDE SEQUENCE [LARGE SCALE GENOMIC DNA]</scope>
    <source>
        <tissue evidence="8">Leaf</tissue>
    </source>
</reference>
<dbReference type="Gene3D" id="1.10.510.10">
    <property type="entry name" value="Transferase(Phosphotransferase) domain 1"/>
    <property type="match status" value="1"/>
</dbReference>
<comment type="similarity">
    <text evidence="6">Belongs to the protein kinase superfamily.</text>
</comment>
<dbReference type="Proteomes" id="UP001408789">
    <property type="component" value="Unassembled WGS sequence"/>
</dbReference>
<dbReference type="SMART" id="SM00220">
    <property type="entry name" value="S_TKc"/>
    <property type="match status" value="1"/>
</dbReference>
<dbReference type="InterPro" id="IPR000719">
    <property type="entry name" value="Prot_kinase_dom"/>
</dbReference>
<evidence type="ECO:0000256" key="1">
    <source>
        <dbReference type="ARBA" id="ARBA00022679"/>
    </source>
</evidence>
<evidence type="ECO:0000256" key="3">
    <source>
        <dbReference type="ARBA" id="ARBA00022777"/>
    </source>
</evidence>
<evidence type="ECO:0000313" key="8">
    <source>
        <dbReference type="EMBL" id="KAK9073917.1"/>
    </source>
</evidence>
<keyword evidence="6" id="KW-0723">Serine/threonine-protein kinase</keyword>
<proteinExistence type="inferred from homology"/>
<dbReference type="SUPFAM" id="SSF56112">
    <property type="entry name" value="Protein kinase-like (PK-like)"/>
    <property type="match status" value="1"/>
</dbReference>
<evidence type="ECO:0000259" key="7">
    <source>
        <dbReference type="PROSITE" id="PS50011"/>
    </source>
</evidence>
<evidence type="ECO:0000313" key="9">
    <source>
        <dbReference type="Proteomes" id="UP001408789"/>
    </source>
</evidence>
<dbReference type="PROSITE" id="PS00108">
    <property type="entry name" value="PROTEIN_KINASE_ST"/>
    <property type="match status" value="1"/>
</dbReference>
<evidence type="ECO:0000256" key="4">
    <source>
        <dbReference type="ARBA" id="ARBA00022840"/>
    </source>
</evidence>
<evidence type="ECO:0000256" key="6">
    <source>
        <dbReference type="RuleBase" id="RU000304"/>
    </source>
</evidence>
<keyword evidence="4 5" id="KW-0067">ATP-binding</keyword>
<dbReference type="InterPro" id="IPR052751">
    <property type="entry name" value="Plant_MAPKKK"/>
</dbReference>
<name>A0AAP0H6V5_9ASTR</name>
<dbReference type="GO" id="GO:0004674">
    <property type="term" value="F:protein serine/threonine kinase activity"/>
    <property type="evidence" value="ECO:0007669"/>
    <property type="project" value="UniProtKB-KW"/>
</dbReference>
<dbReference type="InterPro" id="IPR011009">
    <property type="entry name" value="Kinase-like_dom_sf"/>
</dbReference>
<dbReference type="InterPro" id="IPR017441">
    <property type="entry name" value="Protein_kinase_ATP_BS"/>
</dbReference>
<feature type="domain" description="Protein kinase" evidence="7">
    <location>
        <begin position="17"/>
        <end position="277"/>
    </location>
</feature>
<accession>A0AAP0H6V5</accession>
<keyword evidence="3" id="KW-0418">Kinase</keyword>
<dbReference type="CDD" id="cd06606">
    <property type="entry name" value="STKc_MAPKKK"/>
    <property type="match status" value="1"/>
</dbReference>